<feature type="compositionally biased region" description="Acidic residues" evidence="1">
    <location>
        <begin position="307"/>
        <end position="318"/>
    </location>
</feature>
<dbReference type="Gene3D" id="3.50.50.60">
    <property type="entry name" value="FAD/NAD(P)-binding domain"/>
    <property type="match status" value="1"/>
</dbReference>
<feature type="region of interest" description="Disordered" evidence="1">
    <location>
        <begin position="298"/>
        <end position="318"/>
    </location>
</feature>
<evidence type="ECO:0000313" key="3">
    <source>
        <dbReference type="Proteomes" id="UP000594261"/>
    </source>
</evidence>
<reference evidence="2 3" key="1">
    <citation type="journal article" date="2016" name="G3 (Bethesda)">
        <title>First Draft Assembly and Annotation of the Genome of a California Endemic Oak Quercus lobata Nee (Fagaceae).</title>
        <authorList>
            <person name="Sork V.L."/>
            <person name="Fitz-Gibbon S.T."/>
            <person name="Puiu D."/>
            <person name="Crepeau M."/>
            <person name="Gugger P.F."/>
            <person name="Sherman R."/>
            <person name="Stevens K."/>
            <person name="Langley C.H."/>
            <person name="Pellegrini M."/>
            <person name="Salzberg S.L."/>
        </authorList>
    </citation>
    <scope>NUCLEOTIDE SEQUENCE [LARGE SCALE GENOMIC DNA]</scope>
    <source>
        <strain evidence="2 3">cv. SW786</strain>
    </source>
</reference>
<dbReference type="PANTHER" id="PTHR34567">
    <property type="entry name" value="FK506-BINDING-LIKE PROTEIN"/>
    <property type="match status" value="1"/>
</dbReference>
<name>A0A7N2LEL3_QUELO</name>
<feature type="compositionally biased region" description="Polar residues" evidence="1">
    <location>
        <begin position="255"/>
        <end position="270"/>
    </location>
</feature>
<feature type="region of interest" description="Disordered" evidence="1">
    <location>
        <begin position="248"/>
        <end position="270"/>
    </location>
</feature>
<evidence type="ECO:0000313" key="2">
    <source>
        <dbReference type="EnsemblPlants" id="QL04p012417:mrna"/>
    </source>
</evidence>
<dbReference type="InParanoid" id="A0A7N2LEL3"/>
<organism evidence="2 3">
    <name type="scientific">Quercus lobata</name>
    <name type="common">Valley oak</name>
    <dbReference type="NCBI Taxonomy" id="97700"/>
    <lineage>
        <taxon>Eukaryota</taxon>
        <taxon>Viridiplantae</taxon>
        <taxon>Streptophyta</taxon>
        <taxon>Embryophyta</taxon>
        <taxon>Tracheophyta</taxon>
        <taxon>Spermatophyta</taxon>
        <taxon>Magnoliopsida</taxon>
        <taxon>eudicotyledons</taxon>
        <taxon>Gunneridae</taxon>
        <taxon>Pentapetalae</taxon>
        <taxon>rosids</taxon>
        <taxon>fabids</taxon>
        <taxon>Fagales</taxon>
        <taxon>Fagaceae</taxon>
        <taxon>Quercus</taxon>
    </lineage>
</organism>
<dbReference type="EMBL" id="LRBV02000004">
    <property type="status" value="NOT_ANNOTATED_CDS"/>
    <property type="molecule type" value="Genomic_DNA"/>
</dbReference>
<accession>A0A7N2LEL3</accession>
<dbReference type="AlphaFoldDB" id="A0A7N2LEL3"/>
<reference evidence="2" key="2">
    <citation type="submission" date="2021-01" db="UniProtKB">
        <authorList>
            <consortium name="EnsemblPlants"/>
        </authorList>
    </citation>
    <scope>IDENTIFICATION</scope>
</reference>
<evidence type="ECO:0000256" key="1">
    <source>
        <dbReference type="SAM" id="MobiDB-lite"/>
    </source>
</evidence>
<dbReference type="EnsemblPlants" id="QL04p012417:mrna">
    <property type="protein sequence ID" value="QL04p012417:mrna"/>
    <property type="gene ID" value="QL04p012417"/>
</dbReference>
<keyword evidence="3" id="KW-1185">Reference proteome</keyword>
<sequence>MGNWKNRRIFRQRRAPRSPVYDTVPPPGLAIRKITTFNQALIGKWLWGSDGEGSYSWRRVVAAQCGELGAEWKDGVPLWEKKFCSLVGTIPWGKIVDTKNIMFCHKNILSWDDSAGEEALQNAEKRFWAKMNNFPCEISPPDPDIYTDEIDWNTKIDHELIKELDEVYFSSDEGEENSNLGFVIYFSTLCHDANQGQKLLNAAMDSLLTLPESAHPESSTTVHSENSAEEKPTVLWKALVCAFDLSTPSKRSRKTPNPNQDHFESISSTPMPDGNLNYNNILLATLKLFQKMYPLEEVFPETASPENPEDDNEFSLES</sequence>
<dbReference type="InterPro" id="IPR036188">
    <property type="entry name" value="FAD/NAD-bd_sf"/>
</dbReference>
<proteinExistence type="predicted"/>
<dbReference type="Proteomes" id="UP000594261">
    <property type="component" value="Chromosome 4"/>
</dbReference>
<dbReference type="Gene3D" id="3.30.519.10">
    <property type="entry name" value="Guanine Nucleotide Dissociation Inhibitor, domain 2"/>
    <property type="match status" value="1"/>
</dbReference>
<protein>
    <submittedName>
        <fullName evidence="2">Uncharacterized protein</fullName>
    </submittedName>
</protein>
<dbReference type="PANTHER" id="PTHR34567:SF9">
    <property type="entry name" value="CONTAINING PROTEIN, PUTATIVE-RELATED"/>
    <property type="match status" value="1"/>
</dbReference>
<dbReference type="Gramene" id="QL04p012417:mrna">
    <property type="protein sequence ID" value="QL04p012417:mrna"/>
    <property type="gene ID" value="QL04p012417"/>
</dbReference>